<accession>A0A5K0U9G1</accession>
<keyword evidence="2" id="KW-1185">Reference proteome</keyword>
<dbReference type="SUPFAM" id="SSF57850">
    <property type="entry name" value="RING/U-box"/>
    <property type="match status" value="1"/>
</dbReference>
<organism evidence="1 2">
    <name type="scientific">Yasminevirus sp. GU-2018</name>
    <dbReference type="NCBI Taxonomy" id="2420051"/>
    <lineage>
        <taxon>Viruses</taxon>
        <taxon>Varidnaviria</taxon>
        <taxon>Bamfordvirae</taxon>
        <taxon>Nucleocytoviricota</taxon>
        <taxon>Megaviricetes</taxon>
        <taxon>Imitervirales</taxon>
        <taxon>Mimiviridae</taxon>
        <taxon>Klosneuvirinae</taxon>
        <taxon>Yasminevirus</taxon>
        <taxon>Yasminevirus saudimassiliense</taxon>
    </lineage>
</organism>
<reference evidence="1 2" key="1">
    <citation type="submission" date="2018-10" db="EMBL/GenBank/DDBJ databases">
        <authorList>
            <consortium name="IHU Genomes"/>
        </authorList>
    </citation>
    <scope>NUCLEOTIDE SEQUENCE [LARGE SCALE GENOMIC DNA]</scope>
    <source>
        <strain evidence="1 2">A1</strain>
    </source>
</reference>
<feature type="non-terminal residue" evidence="1">
    <location>
        <position position="1"/>
    </location>
</feature>
<evidence type="ECO:0000313" key="2">
    <source>
        <dbReference type="Proteomes" id="UP000594342"/>
    </source>
</evidence>
<protein>
    <submittedName>
        <fullName evidence="1">Putative E3 ubiquitin-protein ligase</fullName>
    </submittedName>
</protein>
<proteinExistence type="predicted"/>
<dbReference type="PANTHER" id="PTHR10315">
    <property type="entry name" value="E3 UBIQUITIN PROTEIN LIGASE SIAH"/>
    <property type="match status" value="1"/>
</dbReference>
<comment type="caution">
    <text evidence="1">The sequence shown here is derived from an EMBL/GenBank/DDBJ whole genome shotgun (WGS) entry which is preliminary data.</text>
</comment>
<evidence type="ECO:0000313" key="1">
    <source>
        <dbReference type="EMBL" id="VBB18607.1"/>
    </source>
</evidence>
<dbReference type="InterPro" id="IPR052088">
    <property type="entry name" value="E3_ubiquitin-ligase_SINA"/>
</dbReference>
<dbReference type="Proteomes" id="UP000594342">
    <property type="component" value="Unassembled WGS sequence"/>
</dbReference>
<dbReference type="PANTHER" id="PTHR10315:SF117">
    <property type="entry name" value="RING-TYPE E3 UBIQUITIN TRANSFERASE"/>
    <property type="match status" value="1"/>
</dbReference>
<dbReference type="GO" id="GO:0061630">
    <property type="term" value="F:ubiquitin protein ligase activity"/>
    <property type="evidence" value="ECO:0007669"/>
    <property type="project" value="TreeGrafter"/>
</dbReference>
<gene>
    <name evidence="1" type="ORF">YASMINEVIRUS_1070</name>
</gene>
<dbReference type="EMBL" id="UPSH01000001">
    <property type="protein sequence ID" value="VBB18607.1"/>
    <property type="molecule type" value="Genomic_DNA"/>
</dbReference>
<dbReference type="Gene3D" id="3.30.40.10">
    <property type="entry name" value="Zinc/RING finger domain, C3HC4 (zinc finger)"/>
    <property type="match status" value="1"/>
</dbReference>
<name>A0A5K0U9G1_9VIRU</name>
<sequence length="298" mass="34399">LNIKPIMIESSLECPVCNLYIYDLFRCTNGHNVCGDCWIKPAVSAKGCPICREVTLIDSNPSLQEETASIERRKCRFFDRGCKKSIYSFDTDHENNCFYKDFECLFCKTAFHHQNGVIDPSTIKSHFATECVNQFQILECDSIKVSEKEGNKFKLSRLVVKPTVVMVQNRYFVMLIPQKSSNKLKLYVFSTDQKFKGSNYSVDFMDLFQNTVLKKIITFKAFECSIIGLDLFCEASDCSSLQFIIRNNFLVDRKTTTTFRNNTHYIKSYYVEGEPGSPGNWTKEQYDDAFNKLSSLFK</sequence>
<dbReference type="InterPro" id="IPR013083">
    <property type="entry name" value="Znf_RING/FYVE/PHD"/>
</dbReference>